<evidence type="ECO:0000313" key="2">
    <source>
        <dbReference type="WBParaSite" id="PS1159_v2.g23174.t1"/>
    </source>
</evidence>
<accession>A0AC35G2E6</accession>
<sequence length="762" mass="87102">MECMNVITIDDDGSDEESSQTSYTSSTNGATNFTSSGGGGATCKITNERPLDLSQFFSSTTAPKEIAPPTQHHLVPLPRKSPSTQSIINSTMTVNAPFMSRASFVTRNTPIKNVNSSSNGTIKNGHSSSSNGISSNGIRNGNYNSNSNSRFSSKPLNNSILTDGNNRKRSFEPARQLQQQQPSTQEIKRQKLSSQVKKDIHGSVNYIVSEPNHGFTTLDGEEFAGQFRCTSLNCNKVLSNNVSFMYHLWAHVGFFQRREFSTDCDQMTDEKFTRMCSICLTVFETAFEKTRHYLEVHRGVFASYRLCHLCETVDHDGKHVTEIKHRQNELPFECRRCKFRSSSRMALIDHFSKIHIGTTLLMCPFCPYTTQISASEKLKPVVFAKNYVAHVTEHGNVVAKKCSCCSYKFIDDSHFEKHTKCHQTEQHKWPLQFKSFKTLKDEALKTKPRHEQLTLLKCIECDTQFPKAEDHFYKLQKCDRCSFETTCIRAYWKHIHLSDCDPENKQRFELAVTKDENFIPPKCSFKIRKNLEITKSKDYIQNFRMFRDFSYDRKPTVIPQTQERTEIDLIKERREKLKNMTTARRTNDIPSYILDGIAESLFAEDKDDEDTMKFIKGIRVPFIPLCEEFLAEKKRKEEEDIEMLDDSSEIDKSTTEPAPLEDEDVVVEMSKSIQVVEDTPSIQIDEDAPSILIDEIVEEKVVELIENTVEESEIIKVVVEQIEEKVVEREEEQISTIQEEEEMDQQPSLAAPSSSTPSAISA</sequence>
<name>A0AC35G2E6_9BILA</name>
<organism evidence="1 2">
    <name type="scientific">Panagrolaimus sp. PS1159</name>
    <dbReference type="NCBI Taxonomy" id="55785"/>
    <lineage>
        <taxon>Eukaryota</taxon>
        <taxon>Metazoa</taxon>
        <taxon>Ecdysozoa</taxon>
        <taxon>Nematoda</taxon>
        <taxon>Chromadorea</taxon>
        <taxon>Rhabditida</taxon>
        <taxon>Tylenchina</taxon>
        <taxon>Panagrolaimomorpha</taxon>
        <taxon>Panagrolaimoidea</taxon>
        <taxon>Panagrolaimidae</taxon>
        <taxon>Panagrolaimus</taxon>
    </lineage>
</organism>
<proteinExistence type="predicted"/>
<dbReference type="WBParaSite" id="PS1159_v2.g23174.t1">
    <property type="protein sequence ID" value="PS1159_v2.g23174.t1"/>
    <property type="gene ID" value="PS1159_v2.g23174"/>
</dbReference>
<evidence type="ECO:0000313" key="1">
    <source>
        <dbReference type="Proteomes" id="UP000887580"/>
    </source>
</evidence>
<dbReference type="Proteomes" id="UP000887580">
    <property type="component" value="Unplaced"/>
</dbReference>
<protein>
    <submittedName>
        <fullName evidence="2">C2H2-type domain-containing protein</fullName>
    </submittedName>
</protein>
<reference evidence="2" key="1">
    <citation type="submission" date="2022-11" db="UniProtKB">
        <authorList>
            <consortium name="WormBaseParasite"/>
        </authorList>
    </citation>
    <scope>IDENTIFICATION</scope>
</reference>